<organism evidence="1 2">
    <name type="scientific">Chondrus crispus</name>
    <name type="common">Carrageen Irish moss</name>
    <name type="synonym">Polymorpha crispa</name>
    <dbReference type="NCBI Taxonomy" id="2769"/>
    <lineage>
        <taxon>Eukaryota</taxon>
        <taxon>Rhodophyta</taxon>
        <taxon>Florideophyceae</taxon>
        <taxon>Rhodymeniophycidae</taxon>
        <taxon>Gigartinales</taxon>
        <taxon>Gigartinaceae</taxon>
        <taxon>Chondrus</taxon>
    </lineage>
</organism>
<dbReference type="Gramene" id="CDF32675">
    <property type="protein sequence ID" value="CDF32675"/>
    <property type="gene ID" value="CHC_T00001550001"/>
</dbReference>
<name>R7Q5D9_CHOCR</name>
<accession>R7Q5D9</accession>
<dbReference type="EMBL" id="HG001539">
    <property type="protein sequence ID" value="CDF32675.1"/>
    <property type="molecule type" value="Genomic_DNA"/>
</dbReference>
<sequence>MSSSIDDLSTPELLSSPWCSGSFLLEGGAKLPIAFSMRRHKSVLVDVRITISLLSLLHFFSAASIREAGRENRSPWS</sequence>
<evidence type="ECO:0000313" key="1">
    <source>
        <dbReference type="EMBL" id="CDF32675.1"/>
    </source>
</evidence>
<reference evidence="2" key="1">
    <citation type="journal article" date="2013" name="Proc. Natl. Acad. Sci. U.S.A.">
        <title>Genome structure and metabolic features in the red seaweed Chondrus crispus shed light on evolution of the Archaeplastida.</title>
        <authorList>
            <person name="Collen J."/>
            <person name="Porcel B."/>
            <person name="Carre W."/>
            <person name="Ball S.G."/>
            <person name="Chaparro C."/>
            <person name="Tonon T."/>
            <person name="Barbeyron T."/>
            <person name="Michel G."/>
            <person name="Noel B."/>
            <person name="Valentin K."/>
            <person name="Elias M."/>
            <person name="Artiguenave F."/>
            <person name="Arun A."/>
            <person name="Aury J.M."/>
            <person name="Barbosa-Neto J.F."/>
            <person name="Bothwell J.H."/>
            <person name="Bouget F.Y."/>
            <person name="Brillet L."/>
            <person name="Cabello-Hurtado F."/>
            <person name="Capella-Gutierrez S."/>
            <person name="Charrier B."/>
            <person name="Cladiere L."/>
            <person name="Cock J.M."/>
            <person name="Coelho S.M."/>
            <person name="Colleoni C."/>
            <person name="Czjzek M."/>
            <person name="Da Silva C."/>
            <person name="Delage L."/>
            <person name="Denoeud F."/>
            <person name="Deschamps P."/>
            <person name="Dittami S.M."/>
            <person name="Gabaldon T."/>
            <person name="Gachon C.M."/>
            <person name="Groisillier A."/>
            <person name="Herve C."/>
            <person name="Jabbari K."/>
            <person name="Katinka M."/>
            <person name="Kloareg B."/>
            <person name="Kowalczyk N."/>
            <person name="Labadie K."/>
            <person name="Leblanc C."/>
            <person name="Lopez P.J."/>
            <person name="McLachlan D.H."/>
            <person name="Meslet-Cladiere L."/>
            <person name="Moustafa A."/>
            <person name="Nehr Z."/>
            <person name="Nyvall Collen P."/>
            <person name="Panaud O."/>
            <person name="Partensky F."/>
            <person name="Poulain J."/>
            <person name="Rensing S.A."/>
            <person name="Rousvoal S."/>
            <person name="Samson G."/>
            <person name="Symeonidi A."/>
            <person name="Weissenbach J."/>
            <person name="Zambounis A."/>
            <person name="Wincker P."/>
            <person name="Boyen C."/>
        </authorList>
    </citation>
    <scope>NUCLEOTIDE SEQUENCE [LARGE SCALE GENOMIC DNA]</scope>
    <source>
        <strain evidence="2">cv. Stackhouse</strain>
    </source>
</reference>
<gene>
    <name evidence="1" type="ORF">CHC_T00001550001</name>
</gene>
<dbReference type="KEGG" id="ccp:CHC_T00001550001"/>
<proteinExistence type="predicted"/>
<dbReference type="GeneID" id="17320163"/>
<protein>
    <submittedName>
        <fullName evidence="1">Uncharacterized protein</fullName>
    </submittedName>
</protein>
<dbReference type="RefSeq" id="XP_005712446.1">
    <property type="nucleotide sequence ID" value="XM_005712389.1"/>
</dbReference>
<keyword evidence="2" id="KW-1185">Reference proteome</keyword>
<evidence type="ECO:0000313" key="2">
    <source>
        <dbReference type="Proteomes" id="UP000012073"/>
    </source>
</evidence>
<dbReference type="AlphaFoldDB" id="R7Q5D9"/>
<dbReference type="Proteomes" id="UP000012073">
    <property type="component" value="Unassembled WGS sequence"/>
</dbReference>